<proteinExistence type="predicted"/>
<reference evidence="1" key="2">
    <citation type="journal article" date="2023" name="Int. J. Mol. Sci.">
        <title>De Novo Assembly and Annotation of 11 Diverse Shrub Willow (Salix) Genomes Reveals Novel Gene Organization in Sex-Linked Regions.</title>
        <authorList>
            <person name="Hyden B."/>
            <person name="Feng K."/>
            <person name="Yates T.B."/>
            <person name="Jawdy S."/>
            <person name="Cereghino C."/>
            <person name="Smart L.B."/>
            <person name="Muchero W."/>
        </authorList>
    </citation>
    <scope>NUCLEOTIDE SEQUENCE</scope>
    <source>
        <tissue evidence="1">Shoot tip</tissue>
    </source>
</reference>
<evidence type="ECO:0000313" key="1">
    <source>
        <dbReference type="EMBL" id="KAJ6704693.1"/>
    </source>
</evidence>
<keyword evidence="2" id="KW-1185">Reference proteome</keyword>
<gene>
    <name evidence="1" type="ORF">OIU79_009579</name>
</gene>
<dbReference type="EMBL" id="JAPFFK010000016">
    <property type="protein sequence ID" value="KAJ6704693.1"/>
    <property type="molecule type" value="Genomic_DNA"/>
</dbReference>
<dbReference type="Proteomes" id="UP001151532">
    <property type="component" value="Chromosome 3"/>
</dbReference>
<dbReference type="AlphaFoldDB" id="A0A9Q0QDM3"/>
<protein>
    <submittedName>
        <fullName evidence="1">Uncharacterized protein</fullName>
    </submittedName>
</protein>
<dbReference type="OrthoDB" id="605328at2759"/>
<comment type="caution">
    <text evidence="1">The sequence shown here is derived from an EMBL/GenBank/DDBJ whole genome shotgun (WGS) entry which is preliminary data.</text>
</comment>
<evidence type="ECO:0000313" key="2">
    <source>
        <dbReference type="Proteomes" id="UP001151532"/>
    </source>
</evidence>
<name>A0A9Q0QDM3_SALPP</name>
<organism evidence="1 2">
    <name type="scientific">Salix purpurea</name>
    <name type="common">Purple osier willow</name>
    <dbReference type="NCBI Taxonomy" id="77065"/>
    <lineage>
        <taxon>Eukaryota</taxon>
        <taxon>Viridiplantae</taxon>
        <taxon>Streptophyta</taxon>
        <taxon>Embryophyta</taxon>
        <taxon>Tracheophyta</taxon>
        <taxon>Spermatophyta</taxon>
        <taxon>Magnoliopsida</taxon>
        <taxon>eudicotyledons</taxon>
        <taxon>Gunneridae</taxon>
        <taxon>Pentapetalae</taxon>
        <taxon>rosids</taxon>
        <taxon>fabids</taxon>
        <taxon>Malpighiales</taxon>
        <taxon>Salicaceae</taxon>
        <taxon>Saliceae</taxon>
        <taxon>Salix</taxon>
    </lineage>
</organism>
<accession>A0A9Q0QDM3</accession>
<sequence>MGIVSSAMSDDQSSDQSIVVYSMERGCSKWFAKYCLHMNAIVMAYPEITEDEDPTASPFSGKKWFDLLSFIEEKDEEEALLVMRISGEIISYSFKNNILKKILSFPLKHTCYAFNYTETLSCV</sequence>
<reference evidence="1" key="1">
    <citation type="submission" date="2022-11" db="EMBL/GenBank/DDBJ databases">
        <authorList>
            <person name="Hyden B.L."/>
            <person name="Feng K."/>
            <person name="Yates T."/>
            <person name="Jawdy S."/>
            <person name="Smart L.B."/>
            <person name="Muchero W."/>
        </authorList>
    </citation>
    <scope>NUCLEOTIDE SEQUENCE</scope>
    <source>
        <tissue evidence="1">Shoot tip</tissue>
    </source>
</reference>